<dbReference type="SUPFAM" id="SSF158430">
    <property type="entry name" value="Bacillus cereus metalloprotein-like"/>
    <property type="match status" value="2"/>
</dbReference>
<sequence>MLYSSKFIRQSLELHLFFTRIMKEHSFFLEVGFTPKDSNYIDEADAFRIEFDRLLADVISISDGVVSNDVLESGEVITPFTLDAEKSSAYYTGVKIATNITSTEIKLTGDSLNRENKEILERRVFVINNRAMELTRGLIRFKSKLLSEVLSCKVFTVNYPLLIDHIMREAKLYFTLVSRLQNHEDIDIEREAYVQELFWNRIMAEHSKFIRGLLDPTENELINAANNFGNEFDRLTIEAREAMNQSIPISEVTDDSYKATVEISKFKEQGTQGLVECKIKSIILPLLGDHTLREANHYLRLLKIFKKVPEMDFR</sequence>
<keyword evidence="2" id="KW-1185">Reference proteome</keyword>
<dbReference type="AlphaFoldDB" id="A0A1S8T8W9"/>
<dbReference type="InterPro" id="IPR021328">
    <property type="entry name" value="CotB-like"/>
</dbReference>
<evidence type="ECO:0008006" key="3">
    <source>
        <dbReference type="Google" id="ProtNLM"/>
    </source>
</evidence>
<evidence type="ECO:0000313" key="1">
    <source>
        <dbReference type="EMBL" id="OOM74186.1"/>
    </source>
</evidence>
<protein>
    <recommendedName>
        <fullName evidence="3">DUF2935 domain-containing protein</fullName>
    </recommendedName>
</protein>
<reference evidence="1 2" key="1">
    <citation type="submission" date="2016-05" db="EMBL/GenBank/DDBJ databases">
        <title>Microbial solvent formation.</title>
        <authorList>
            <person name="Poehlein A."/>
            <person name="Montoya Solano J.D."/>
            <person name="Flitsch S."/>
            <person name="Krabben P."/>
            <person name="Duerre P."/>
            <person name="Daniel R."/>
        </authorList>
    </citation>
    <scope>NUCLEOTIDE SEQUENCE [LARGE SCALE GENOMIC DNA]</scope>
    <source>
        <strain evidence="1 2">DSM 2619</strain>
    </source>
</reference>
<dbReference type="Gene3D" id="1.20.1260.120">
    <property type="entry name" value="Protein of unknown function DUF2935"/>
    <property type="match status" value="1"/>
</dbReference>
<dbReference type="RefSeq" id="WP_077849041.1">
    <property type="nucleotide sequence ID" value="NZ_LZZM01000202.1"/>
</dbReference>
<gene>
    <name evidence="1" type="ORF">CLPUN_40680</name>
</gene>
<proteinExistence type="predicted"/>
<dbReference type="OrthoDB" id="1633927at2"/>
<name>A0A1S8T8W9_9CLOT</name>
<dbReference type="Proteomes" id="UP000190890">
    <property type="component" value="Unassembled WGS sequence"/>
</dbReference>
<comment type="caution">
    <text evidence="1">The sequence shown here is derived from an EMBL/GenBank/DDBJ whole genome shotgun (WGS) entry which is preliminary data.</text>
</comment>
<evidence type="ECO:0000313" key="2">
    <source>
        <dbReference type="Proteomes" id="UP000190890"/>
    </source>
</evidence>
<organism evidence="1 2">
    <name type="scientific">Clostridium puniceum</name>
    <dbReference type="NCBI Taxonomy" id="29367"/>
    <lineage>
        <taxon>Bacteria</taxon>
        <taxon>Bacillati</taxon>
        <taxon>Bacillota</taxon>
        <taxon>Clostridia</taxon>
        <taxon>Eubacteriales</taxon>
        <taxon>Clostridiaceae</taxon>
        <taxon>Clostridium</taxon>
    </lineage>
</organism>
<dbReference type="Pfam" id="PF11155">
    <property type="entry name" value="DUF2935"/>
    <property type="match status" value="2"/>
</dbReference>
<accession>A0A1S8T8W9</accession>
<dbReference type="EMBL" id="LZZM01000202">
    <property type="protein sequence ID" value="OOM74186.1"/>
    <property type="molecule type" value="Genomic_DNA"/>
</dbReference>
<dbReference type="STRING" id="29367.CLPUN_40680"/>